<evidence type="ECO:0000259" key="1">
    <source>
        <dbReference type="PROSITE" id="PS51819"/>
    </source>
</evidence>
<accession>A0A2M8QAF5</accession>
<dbReference type="AlphaFoldDB" id="A0A2M8QAF5"/>
<dbReference type="Gene3D" id="3.10.180.10">
    <property type="entry name" value="2,3-Dihydroxybiphenyl 1,2-Dioxygenase, domain 1"/>
    <property type="match status" value="1"/>
</dbReference>
<feature type="domain" description="VOC" evidence="1">
    <location>
        <begin position="98"/>
        <end position="215"/>
    </location>
</feature>
<evidence type="ECO:0000313" key="3">
    <source>
        <dbReference type="Proteomes" id="UP000230790"/>
    </source>
</evidence>
<dbReference type="PROSITE" id="PS51819">
    <property type="entry name" value="VOC"/>
    <property type="match status" value="1"/>
</dbReference>
<evidence type="ECO:0000313" key="2">
    <source>
        <dbReference type="EMBL" id="PJF46740.1"/>
    </source>
</evidence>
<dbReference type="Pfam" id="PF00903">
    <property type="entry name" value="Glyoxalase"/>
    <property type="match status" value="1"/>
</dbReference>
<organism evidence="2 3">
    <name type="scientific">Candidatus Thermofonsia Clade 3 bacterium</name>
    <dbReference type="NCBI Taxonomy" id="2364212"/>
    <lineage>
        <taxon>Bacteria</taxon>
        <taxon>Bacillati</taxon>
        <taxon>Chloroflexota</taxon>
        <taxon>Candidatus Thermofontia</taxon>
        <taxon>Candidatus Thermofonsia Clade 3</taxon>
    </lineage>
</organism>
<proteinExistence type="predicted"/>
<dbReference type="EMBL" id="PGTN01000101">
    <property type="protein sequence ID" value="PJF46740.1"/>
    <property type="molecule type" value="Genomic_DNA"/>
</dbReference>
<reference evidence="2 3" key="1">
    <citation type="submission" date="2017-11" db="EMBL/GenBank/DDBJ databases">
        <title>Evolution of Phototrophy in the Chloroflexi Phylum Driven by Horizontal Gene Transfer.</title>
        <authorList>
            <person name="Ward L.M."/>
            <person name="Hemp J."/>
            <person name="Shih P.M."/>
            <person name="Mcglynn S.E."/>
            <person name="Fischer W."/>
        </authorList>
    </citation>
    <scope>NUCLEOTIDE SEQUENCE [LARGE SCALE GENOMIC DNA]</scope>
    <source>
        <strain evidence="2">JP3_7</strain>
    </source>
</reference>
<gene>
    <name evidence="2" type="ORF">CUN48_12230</name>
</gene>
<dbReference type="InterPro" id="IPR004360">
    <property type="entry name" value="Glyas_Fos-R_dOase_dom"/>
</dbReference>
<name>A0A2M8QAF5_9CHLR</name>
<dbReference type="InterPro" id="IPR037523">
    <property type="entry name" value="VOC_core"/>
</dbReference>
<sequence>MRVMQMSIAPMIEVSFTLPDGRSFGGSMPRERVVHQALHAFLPEDVMHRHRLRITLPTGELIFPDMWLYEIHDYYGHCRFLLEATPLKEHKAEFVNFGFDHLALATTDREACRHFFQDGLKMKNVRDDEHLLVLTTGVNALFFFKAEPGQPLSDGLPSRIHHIGFVVDDLEAAYTHLKATCPEYVSDFTLLERAERLSLYGTIELGGIRFMIQLSQIKPEYKGLKGESAAPLREFYDYASRDYGIRLA</sequence>
<dbReference type="SUPFAM" id="SSF54593">
    <property type="entry name" value="Glyoxalase/Bleomycin resistance protein/Dihydroxybiphenyl dioxygenase"/>
    <property type="match status" value="1"/>
</dbReference>
<comment type="caution">
    <text evidence="2">The sequence shown here is derived from an EMBL/GenBank/DDBJ whole genome shotgun (WGS) entry which is preliminary data.</text>
</comment>
<dbReference type="Proteomes" id="UP000230790">
    <property type="component" value="Unassembled WGS sequence"/>
</dbReference>
<dbReference type="InterPro" id="IPR029068">
    <property type="entry name" value="Glyas_Bleomycin-R_OHBP_Dase"/>
</dbReference>
<protein>
    <recommendedName>
        <fullName evidence="1">VOC domain-containing protein</fullName>
    </recommendedName>
</protein>